<proteinExistence type="predicted"/>
<dbReference type="EMBL" id="MKKU01000182">
    <property type="protein sequence ID" value="RNF20324.1"/>
    <property type="molecule type" value="Genomic_DNA"/>
</dbReference>
<evidence type="ECO:0000313" key="1">
    <source>
        <dbReference type="EMBL" id="RNF20324.1"/>
    </source>
</evidence>
<reference evidence="1 2" key="1">
    <citation type="journal article" date="2018" name="BMC Genomics">
        <title>Genomic comparison of Trypanosoma conorhini and Trypanosoma rangeli to Trypanosoma cruzi strains of high and low virulence.</title>
        <authorList>
            <person name="Bradwell K.R."/>
            <person name="Koparde V.N."/>
            <person name="Matveyev A.V."/>
            <person name="Serrano M.G."/>
            <person name="Alves J.M."/>
            <person name="Parikh H."/>
            <person name="Huang B."/>
            <person name="Lee V."/>
            <person name="Espinosa-Alvarez O."/>
            <person name="Ortiz P.A."/>
            <person name="Costa-Martins A.G."/>
            <person name="Teixeira M.M."/>
            <person name="Buck G.A."/>
        </authorList>
    </citation>
    <scope>NUCLEOTIDE SEQUENCE [LARGE SCALE GENOMIC DNA]</scope>
    <source>
        <strain evidence="1 2">025E</strain>
    </source>
</reference>
<name>A0A3R7MTA8_9TRYP</name>
<dbReference type="OrthoDB" id="249735at2759"/>
<keyword evidence="2" id="KW-1185">Reference proteome</keyword>
<accession>A0A3R7MTA8</accession>
<organism evidence="1 2">
    <name type="scientific">Trypanosoma conorhini</name>
    <dbReference type="NCBI Taxonomy" id="83891"/>
    <lineage>
        <taxon>Eukaryota</taxon>
        <taxon>Discoba</taxon>
        <taxon>Euglenozoa</taxon>
        <taxon>Kinetoplastea</taxon>
        <taxon>Metakinetoplastina</taxon>
        <taxon>Trypanosomatida</taxon>
        <taxon>Trypanosomatidae</taxon>
        <taxon>Trypanosoma</taxon>
    </lineage>
</organism>
<dbReference type="AlphaFoldDB" id="A0A3R7MTA8"/>
<comment type="caution">
    <text evidence="1">The sequence shown here is derived from an EMBL/GenBank/DDBJ whole genome shotgun (WGS) entry which is preliminary data.</text>
</comment>
<dbReference type="GeneID" id="40317422"/>
<sequence>MSANAAADLREALLQAAESRALALGGFYTDVPLGEEALRGAEREVRLARAWEQRRVQSALRRAELNAQRQRLLEAGRGGASLSSAVEAVGALARELRAQAMAALQLHAEAVTTQALQTRSSSLRVPDGVSRALEVSAASAAASVPRVVLDVDVGGGRVDSLVLRDGDDVDEVAAAFLRRHGLPQHGVDLLAAQALAALGDERR</sequence>
<protein>
    <submittedName>
        <fullName evidence="1">Uncharacterized protein</fullName>
    </submittedName>
</protein>
<dbReference type="Proteomes" id="UP000284403">
    <property type="component" value="Unassembled WGS sequence"/>
</dbReference>
<dbReference type="RefSeq" id="XP_029229153.1">
    <property type="nucleotide sequence ID" value="XM_029370728.1"/>
</dbReference>
<evidence type="ECO:0000313" key="2">
    <source>
        <dbReference type="Proteomes" id="UP000284403"/>
    </source>
</evidence>
<gene>
    <name evidence="1" type="ORF">Tco025E_03811</name>
</gene>